<keyword evidence="1" id="KW-0472">Membrane</keyword>
<feature type="transmembrane region" description="Helical" evidence="1">
    <location>
        <begin position="369"/>
        <end position="388"/>
    </location>
</feature>
<comment type="caution">
    <text evidence="2">The sequence shown here is derived from an EMBL/GenBank/DDBJ whole genome shotgun (WGS) entry which is preliminary data.</text>
</comment>
<dbReference type="Proteomes" id="UP001172083">
    <property type="component" value="Unassembled WGS sequence"/>
</dbReference>
<dbReference type="EMBL" id="JAUJEB010000003">
    <property type="protein sequence ID" value="MDN5213653.1"/>
    <property type="molecule type" value="Genomic_DNA"/>
</dbReference>
<name>A0ABT8L7H2_9BACT</name>
<evidence type="ECO:0000256" key="1">
    <source>
        <dbReference type="SAM" id="Phobius"/>
    </source>
</evidence>
<keyword evidence="1" id="KW-0812">Transmembrane</keyword>
<keyword evidence="3" id="KW-1185">Reference proteome</keyword>
<evidence type="ECO:0000313" key="2">
    <source>
        <dbReference type="EMBL" id="MDN5213653.1"/>
    </source>
</evidence>
<evidence type="ECO:0000313" key="3">
    <source>
        <dbReference type="Proteomes" id="UP001172083"/>
    </source>
</evidence>
<proteinExistence type="predicted"/>
<reference evidence="2" key="1">
    <citation type="submission" date="2023-06" db="EMBL/GenBank/DDBJ databases">
        <title>Genomic of Agaribacillus aureum.</title>
        <authorList>
            <person name="Wang G."/>
        </authorList>
    </citation>
    <scope>NUCLEOTIDE SEQUENCE</scope>
    <source>
        <strain evidence="2">BMA12</strain>
    </source>
</reference>
<organism evidence="2 3">
    <name type="scientific">Agaribacillus aureus</name>
    <dbReference type="NCBI Taxonomy" id="3051825"/>
    <lineage>
        <taxon>Bacteria</taxon>
        <taxon>Pseudomonadati</taxon>
        <taxon>Bacteroidota</taxon>
        <taxon>Cytophagia</taxon>
        <taxon>Cytophagales</taxon>
        <taxon>Splendidivirgaceae</taxon>
        <taxon>Agaribacillus</taxon>
    </lineage>
</organism>
<protein>
    <submittedName>
        <fullName evidence="2">Uncharacterized protein</fullName>
    </submittedName>
</protein>
<accession>A0ABT8L7H2</accession>
<sequence>MNFANSIYTSRPLVFTLLIVMALLSLNCRFNIREIGFAEISPDPYIFYYFHDNNLAENHLEVFRKNAGKIFNYSNVKIKVVNVASGNDPAINYLSNAESQRYPVGIMVSPDGRSLPIPITDSNGKSIAYLKSIIDSPVRSVIKNKLINKYAIVLLLEGEKAIENHHAKKMAEKAVDELEKIMPLMPKQIHEGPELITLTREEMEKEKMLLWSLGVKVSQIRQPLAIILYGRGRMMGDVVEYEQIQDNVLFKLLNIIGADCECGIDRKWMLGKLIPLSWEPRLREELFKQLEFDVDNPAILAEMSQIISIESGKAGTRASDLELFQPKEYSLTNDLVPSDQIPTVVHSGSEADAVGEDLGYDKRLVNRSIYIILSVCLLVVIAVIGIFIKKKYSSDNI</sequence>
<keyword evidence="1" id="KW-1133">Transmembrane helix</keyword>
<dbReference type="RefSeq" id="WP_346758990.1">
    <property type="nucleotide sequence ID" value="NZ_JAUJEB010000003.1"/>
</dbReference>
<gene>
    <name evidence="2" type="ORF">QQ020_16395</name>
</gene>